<protein>
    <recommendedName>
        <fullName evidence="1">Protein FAR1-RELATED SEQUENCE</fullName>
    </recommendedName>
</protein>
<dbReference type="EMBL" id="CM001224">
    <property type="protein sequence ID" value="KEH19649.1"/>
    <property type="molecule type" value="Genomic_DNA"/>
</dbReference>
<dbReference type="GO" id="GO:0006355">
    <property type="term" value="P:regulation of DNA-templated transcription"/>
    <property type="evidence" value="ECO:0007669"/>
    <property type="project" value="UniProtKB-UniRule"/>
</dbReference>
<evidence type="ECO:0000256" key="1">
    <source>
        <dbReference type="RuleBase" id="RU367018"/>
    </source>
</evidence>
<dbReference type="Proteomes" id="UP000002051">
    <property type="component" value="Chromosome 8"/>
</dbReference>
<accession>A0A072TQ61</accession>
<reference evidence="2 4" key="2">
    <citation type="journal article" date="2014" name="BMC Genomics">
        <title>An improved genome release (version Mt4.0) for the model legume Medicago truncatula.</title>
        <authorList>
            <person name="Tang H."/>
            <person name="Krishnakumar V."/>
            <person name="Bidwell S."/>
            <person name="Rosen B."/>
            <person name="Chan A."/>
            <person name="Zhou S."/>
            <person name="Gentzbittel L."/>
            <person name="Childs K.L."/>
            <person name="Yandell M."/>
            <person name="Gundlach H."/>
            <person name="Mayer K.F."/>
            <person name="Schwartz D.C."/>
            <person name="Town C.D."/>
        </authorList>
    </citation>
    <scope>GENOME REANNOTATION</scope>
    <source>
        <strain evidence="2">A17</strain>
        <strain evidence="3 4">cv. Jemalong A17</strain>
    </source>
</reference>
<keyword evidence="1" id="KW-0479">Metal-binding</keyword>
<dbReference type="EnsemblPlants" id="KEH19649">
    <property type="protein sequence ID" value="KEH19649"/>
    <property type="gene ID" value="MTR_8g465780"/>
</dbReference>
<dbReference type="HOGENOM" id="CLU_1484152_0_0_1"/>
<dbReference type="PANTHER" id="PTHR31669">
    <property type="entry name" value="PROTEIN FAR1-RELATED SEQUENCE 10-RELATED"/>
    <property type="match status" value="1"/>
</dbReference>
<dbReference type="AlphaFoldDB" id="A0A072TQ61"/>
<dbReference type="InterPro" id="IPR031052">
    <property type="entry name" value="FHY3/FAR1"/>
</dbReference>
<sequence>MFDLRSMWIPTYFKDVLLPGILRTTSRSESENSFYGNFLNPSISLVKFWMRFYSTLQAQGHKELLADNSSLHSMSKLMLNRGLEWHASNVYTHENFYMFQRELWAACLDCGVEDKKEENGVEILHLIENSDVNVQIALAKCLRLKEYFVDADGIKPQVHGSTEVVKIEYRSDRELFNSINFS</sequence>
<keyword evidence="1" id="KW-0862">Zinc</keyword>
<reference evidence="3" key="3">
    <citation type="submission" date="2015-04" db="UniProtKB">
        <authorList>
            <consortium name="EnsemblPlants"/>
        </authorList>
    </citation>
    <scope>IDENTIFICATION</scope>
    <source>
        <strain evidence="3">cv. Jemalong A17</strain>
    </source>
</reference>
<dbReference type="PANTHER" id="PTHR31669:SF306">
    <property type="entry name" value="PROTEIN FAR1-RELATED SEQUENCE"/>
    <property type="match status" value="1"/>
</dbReference>
<organism evidence="2 4">
    <name type="scientific">Medicago truncatula</name>
    <name type="common">Barrel medic</name>
    <name type="synonym">Medicago tribuloides</name>
    <dbReference type="NCBI Taxonomy" id="3880"/>
    <lineage>
        <taxon>Eukaryota</taxon>
        <taxon>Viridiplantae</taxon>
        <taxon>Streptophyta</taxon>
        <taxon>Embryophyta</taxon>
        <taxon>Tracheophyta</taxon>
        <taxon>Spermatophyta</taxon>
        <taxon>Magnoliopsida</taxon>
        <taxon>eudicotyledons</taxon>
        <taxon>Gunneridae</taxon>
        <taxon>Pentapetalae</taxon>
        <taxon>rosids</taxon>
        <taxon>fabids</taxon>
        <taxon>Fabales</taxon>
        <taxon>Fabaceae</taxon>
        <taxon>Papilionoideae</taxon>
        <taxon>50 kb inversion clade</taxon>
        <taxon>NPAAA clade</taxon>
        <taxon>Hologalegina</taxon>
        <taxon>IRL clade</taxon>
        <taxon>Trifolieae</taxon>
        <taxon>Medicago</taxon>
    </lineage>
</organism>
<comment type="subcellular location">
    <subcellularLocation>
        <location evidence="1">Nucleus</location>
    </subcellularLocation>
</comment>
<dbReference type="GO" id="GO:0005634">
    <property type="term" value="C:nucleus"/>
    <property type="evidence" value="ECO:0007669"/>
    <property type="project" value="UniProtKB-SubCell"/>
</dbReference>
<keyword evidence="1" id="KW-0539">Nucleus</keyword>
<evidence type="ECO:0000313" key="4">
    <source>
        <dbReference type="Proteomes" id="UP000002051"/>
    </source>
</evidence>
<keyword evidence="4" id="KW-1185">Reference proteome</keyword>
<comment type="function">
    <text evidence="1">Putative transcription activator involved in regulating light control of development.</text>
</comment>
<name>A0A072TQ61_MEDTR</name>
<keyword evidence="1" id="KW-0863">Zinc-finger</keyword>
<evidence type="ECO:0000313" key="2">
    <source>
        <dbReference type="EMBL" id="KEH19649.1"/>
    </source>
</evidence>
<reference evidence="2 4" key="1">
    <citation type="journal article" date="2011" name="Nature">
        <title>The Medicago genome provides insight into the evolution of rhizobial symbioses.</title>
        <authorList>
            <person name="Young N.D."/>
            <person name="Debelle F."/>
            <person name="Oldroyd G.E."/>
            <person name="Geurts R."/>
            <person name="Cannon S.B."/>
            <person name="Udvardi M.K."/>
            <person name="Benedito V.A."/>
            <person name="Mayer K.F."/>
            <person name="Gouzy J."/>
            <person name="Schoof H."/>
            <person name="Van de Peer Y."/>
            <person name="Proost S."/>
            <person name="Cook D.R."/>
            <person name="Meyers B.C."/>
            <person name="Spannagl M."/>
            <person name="Cheung F."/>
            <person name="De Mita S."/>
            <person name="Krishnakumar V."/>
            <person name="Gundlach H."/>
            <person name="Zhou S."/>
            <person name="Mudge J."/>
            <person name="Bharti A.K."/>
            <person name="Murray J.D."/>
            <person name="Naoumkina M.A."/>
            <person name="Rosen B."/>
            <person name="Silverstein K.A."/>
            <person name="Tang H."/>
            <person name="Rombauts S."/>
            <person name="Zhao P.X."/>
            <person name="Zhou P."/>
            <person name="Barbe V."/>
            <person name="Bardou P."/>
            <person name="Bechner M."/>
            <person name="Bellec A."/>
            <person name="Berger A."/>
            <person name="Berges H."/>
            <person name="Bidwell S."/>
            <person name="Bisseling T."/>
            <person name="Choisne N."/>
            <person name="Couloux A."/>
            <person name="Denny R."/>
            <person name="Deshpande S."/>
            <person name="Dai X."/>
            <person name="Doyle J.J."/>
            <person name="Dudez A.M."/>
            <person name="Farmer A.D."/>
            <person name="Fouteau S."/>
            <person name="Franken C."/>
            <person name="Gibelin C."/>
            <person name="Gish J."/>
            <person name="Goldstein S."/>
            <person name="Gonzalez A.J."/>
            <person name="Green P.J."/>
            <person name="Hallab A."/>
            <person name="Hartog M."/>
            <person name="Hua A."/>
            <person name="Humphray S.J."/>
            <person name="Jeong D.H."/>
            <person name="Jing Y."/>
            <person name="Jocker A."/>
            <person name="Kenton S.M."/>
            <person name="Kim D.J."/>
            <person name="Klee K."/>
            <person name="Lai H."/>
            <person name="Lang C."/>
            <person name="Lin S."/>
            <person name="Macmil S.L."/>
            <person name="Magdelenat G."/>
            <person name="Matthews L."/>
            <person name="McCorrison J."/>
            <person name="Monaghan E.L."/>
            <person name="Mun J.H."/>
            <person name="Najar F.Z."/>
            <person name="Nicholson C."/>
            <person name="Noirot C."/>
            <person name="O'Bleness M."/>
            <person name="Paule C.R."/>
            <person name="Poulain J."/>
            <person name="Prion F."/>
            <person name="Qin B."/>
            <person name="Qu C."/>
            <person name="Retzel E.F."/>
            <person name="Riddle C."/>
            <person name="Sallet E."/>
            <person name="Samain S."/>
            <person name="Samson N."/>
            <person name="Sanders I."/>
            <person name="Saurat O."/>
            <person name="Scarpelli C."/>
            <person name="Schiex T."/>
            <person name="Segurens B."/>
            <person name="Severin A.J."/>
            <person name="Sherrier D.J."/>
            <person name="Shi R."/>
            <person name="Sims S."/>
            <person name="Singer S.R."/>
            <person name="Sinharoy S."/>
            <person name="Sterck L."/>
            <person name="Viollet A."/>
            <person name="Wang B.B."/>
            <person name="Wang K."/>
            <person name="Wang M."/>
            <person name="Wang X."/>
            <person name="Warfsmann J."/>
            <person name="Weissenbach J."/>
            <person name="White D.D."/>
            <person name="White J.D."/>
            <person name="Wiley G.B."/>
            <person name="Wincker P."/>
            <person name="Xing Y."/>
            <person name="Yang L."/>
            <person name="Yao Z."/>
            <person name="Ying F."/>
            <person name="Zhai J."/>
            <person name="Zhou L."/>
            <person name="Zuber A."/>
            <person name="Denarie J."/>
            <person name="Dixon R.A."/>
            <person name="May G.D."/>
            <person name="Schwartz D.C."/>
            <person name="Rogers J."/>
            <person name="Quetier F."/>
            <person name="Town C.D."/>
            <person name="Roe B.A."/>
        </authorList>
    </citation>
    <scope>NUCLEOTIDE SEQUENCE [LARGE SCALE GENOMIC DNA]</scope>
    <source>
        <strain evidence="2">A17</strain>
        <strain evidence="3 4">cv. Jemalong A17</strain>
    </source>
</reference>
<dbReference type="GO" id="GO:0008270">
    <property type="term" value="F:zinc ion binding"/>
    <property type="evidence" value="ECO:0007669"/>
    <property type="project" value="UniProtKB-UniRule"/>
</dbReference>
<proteinExistence type="inferred from homology"/>
<gene>
    <name evidence="2" type="ordered locus">MTR_8g465780</name>
</gene>
<evidence type="ECO:0000313" key="3">
    <source>
        <dbReference type="EnsemblPlants" id="KEH19649"/>
    </source>
</evidence>
<comment type="similarity">
    <text evidence="1">Belongs to the FHY3/FAR1 family.</text>
</comment>